<keyword evidence="5" id="KW-1185">Reference proteome</keyword>
<organism evidence="4 5">
    <name type="scientific">Edaphobacter dinghuensis</name>
    <dbReference type="NCBI Taxonomy" id="1560005"/>
    <lineage>
        <taxon>Bacteria</taxon>
        <taxon>Pseudomonadati</taxon>
        <taxon>Acidobacteriota</taxon>
        <taxon>Terriglobia</taxon>
        <taxon>Terriglobales</taxon>
        <taxon>Acidobacteriaceae</taxon>
        <taxon>Edaphobacter</taxon>
    </lineage>
</organism>
<dbReference type="PANTHER" id="PTHR43318:SF1">
    <property type="entry name" value="POLYSACCHARIDE BIOSYNTHESIS PROTEIN EPSC-RELATED"/>
    <property type="match status" value="1"/>
</dbReference>
<dbReference type="InterPro" id="IPR003869">
    <property type="entry name" value="Polysac_CapD-like"/>
</dbReference>
<evidence type="ECO:0000256" key="2">
    <source>
        <dbReference type="SAM" id="MobiDB-lite"/>
    </source>
</evidence>
<protein>
    <recommendedName>
        <fullName evidence="3">Polysaccharide biosynthesis protein CapD-like domain-containing protein</fullName>
    </recommendedName>
</protein>
<dbReference type="SUPFAM" id="SSF51735">
    <property type="entry name" value="NAD(P)-binding Rossmann-fold domains"/>
    <property type="match status" value="1"/>
</dbReference>
<comment type="caution">
    <text evidence="4">The sequence shown here is derived from an EMBL/GenBank/DDBJ whole genome shotgun (WGS) entry which is preliminary data.</text>
</comment>
<reference evidence="4" key="1">
    <citation type="journal article" date="2014" name="Int. J. Syst. Evol. Microbiol.">
        <title>Complete genome sequence of Corynebacterium casei LMG S-19264T (=DSM 44701T), isolated from a smear-ripened cheese.</title>
        <authorList>
            <consortium name="US DOE Joint Genome Institute (JGI-PGF)"/>
            <person name="Walter F."/>
            <person name="Albersmeier A."/>
            <person name="Kalinowski J."/>
            <person name="Ruckert C."/>
        </authorList>
    </citation>
    <scope>NUCLEOTIDE SEQUENCE</scope>
    <source>
        <strain evidence="4">CGMCC 1.12997</strain>
    </source>
</reference>
<comment type="similarity">
    <text evidence="1">Belongs to the polysaccharide synthase family.</text>
</comment>
<dbReference type="Pfam" id="PF02719">
    <property type="entry name" value="Polysacc_synt_2"/>
    <property type="match status" value="1"/>
</dbReference>
<reference evidence="4" key="2">
    <citation type="submission" date="2020-09" db="EMBL/GenBank/DDBJ databases">
        <authorList>
            <person name="Sun Q."/>
            <person name="Zhou Y."/>
        </authorList>
    </citation>
    <scope>NUCLEOTIDE SEQUENCE</scope>
    <source>
        <strain evidence="4">CGMCC 1.12997</strain>
    </source>
</reference>
<proteinExistence type="inferred from homology"/>
<feature type="region of interest" description="Disordered" evidence="2">
    <location>
        <begin position="1"/>
        <end position="29"/>
    </location>
</feature>
<feature type="compositionally biased region" description="Pro residues" evidence="2">
    <location>
        <begin position="1"/>
        <end position="12"/>
    </location>
</feature>
<evidence type="ECO:0000259" key="3">
    <source>
        <dbReference type="Pfam" id="PF02719"/>
    </source>
</evidence>
<evidence type="ECO:0000256" key="1">
    <source>
        <dbReference type="ARBA" id="ARBA00007430"/>
    </source>
</evidence>
<dbReference type="PANTHER" id="PTHR43318">
    <property type="entry name" value="UDP-N-ACETYLGLUCOSAMINE 4,6-DEHYDRATASE"/>
    <property type="match status" value="1"/>
</dbReference>
<dbReference type="Gene3D" id="3.40.50.720">
    <property type="entry name" value="NAD(P)-binding Rossmann-like Domain"/>
    <property type="match status" value="1"/>
</dbReference>
<feature type="domain" description="Polysaccharide biosynthesis protein CapD-like" evidence="3">
    <location>
        <begin position="42"/>
        <end position="311"/>
    </location>
</feature>
<accession>A0A917M1Q0</accession>
<feature type="compositionally biased region" description="Basic and acidic residues" evidence="2">
    <location>
        <begin position="18"/>
        <end position="29"/>
    </location>
</feature>
<evidence type="ECO:0000313" key="4">
    <source>
        <dbReference type="EMBL" id="GGG73698.1"/>
    </source>
</evidence>
<dbReference type="EMBL" id="BMGT01000002">
    <property type="protein sequence ID" value="GGG73698.1"/>
    <property type="molecule type" value="Genomic_DNA"/>
</dbReference>
<sequence>MTAPPKTHPAPPDSQAFLHREPSSGPRTGRERALALLSGKRVLITGAGGCIGSALAKAVAQSDARELILLEASEGALYDIHQSLAYLKTTMTRFSILASVGDTRAITRLFERHQPDIVFHAAAFKHVPLMEDNPFAAIVNNAFGTHILAKTVVRYGCEQLLMVSTDKAVAPSSIMGASKRIAELILLAPRTSSVCMKAIRLGNVLGSSGSVVPLFERQIAQGGPVTVSHPDVQRYFMTITDAVDTLLDALSPETQAGISVAELGEPYRILDLAQFLIGKQQIPIVFTELRPGDKMEESLISSSESYRDISNSSLRAISSPTLSSDKLSCFLDDLREAIQQNDLPSLLQTVQRIVPEYSPSLSLRMTAAAMVNA</sequence>
<dbReference type="RefSeq" id="WP_188553589.1">
    <property type="nucleotide sequence ID" value="NZ_BMGT01000002.1"/>
</dbReference>
<dbReference type="InterPro" id="IPR051203">
    <property type="entry name" value="Polysaccharide_Synthase-Rel"/>
</dbReference>
<gene>
    <name evidence="4" type="ORF">GCM10011585_15340</name>
</gene>
<dbReference type="CDD" id="cd05237">
    <property type="entry name" value="UDP_invert_4-6DH_SDR_e"/>
    <property type="match status" value="1"/>
</dbReference>
<dbReference type="AlphaFoldDB" id="A0A917M1Q0"/>
<dbReference type="Proteomes" id="UP000647241">
    <property type="component" value="Unassembled WGS sequence"/>
</dbReference>
<dbReference type="InterPro" id="IPR036291">
    <property type="entry name" value="NAD(P)-bd_dom_sf"/>
</dbReference>
<name>A0A917M1Q0_9BACT</name>
<evidence type="ECO:0000313" key="5">
    <source>
        <dbReference type="Proteomes" id="UP000647241"/>
    </source>
</evidence>